<feature type="signal peptide" evidence="1">
    <location>
        <begin position="1"/>
        <end position="20"/>
    </location>
</feature>
<proteinExistence type="predicted"/>
<evidence type="ECO:0000256" key="1">
    <source>
        <dbReference type="SAM" id="SignalP"/>
    </source>
</evidence>
<gene>
    <name evidence="2" type="ORF">F3N42_05740</name>
</gene>
<comment type="caution">
    <text evidence="2">The sequence shown here is derived from an EMBL/GenBank/DDBJ whole genome shotgun (WGS) entry which is preliminary data.</text>
</comment>
<dbReference type="AlphaFoldDB" id="A0A5N0TCI2"/>
<dbReference type="EMBL" id="VYXP01000003">
    <property type="protein sequence ID" value="KAA9132715.1"/>
    <property type="molecule type" value="Genomic_DNA"/>
</dbReference>
<protein>
    <recommendedName>
        <fullName evidence="4">Peptidase M61 catalytic domain-containing protein</fullName>
    </recommendedName>
</protein>
<keyword evidence="1" id="KW-0732">Signal</keyword>
<feature type="chain" id="PRO_5024363098" description="Peptidase M61 catalytic domain-containing protein" evidence="1">
    <location>
        <begin position="21"/>
        <end position="409"/>
    </location>
</feature>
<name>A0A5N0TCI2_9GAMM</name>
<accession>A0A5N0TCI2</accession>
<evidence type="ECO:0000313" key="3">
    <source>
        <dbReference type="Proteomes" id="UP000325372"/>
    </source>
</evidence>
<organism evidence="2 3">
    <name type="scientific">Marinihelvus fidelis</name>
    <dbReference type="NCBI Taxonomy" id="2613842"/>
    <lineage>
        <taxon>Bacteria</taxon>
        <taxon>Pseudomonadati</taxon>
        <taxon>Pseudomonadota</taxon>
        <taxon>Gammaproteobacteria</taxon>
        <taxon>Chromatiales</taxon>
        <taxon>Wenzhouxiangellaceae</taxon>
        <taxon>Marinihelvus</taxon>
    </lineage>
</organism>
<sequence>MFSRALVALALLWFCGTCLSDNGERVYDISYRVTVDPRAGVANVRLNLRQDDDYLREMRFDQGLLEAINGDGDVVVDDGQVTWSPPANGGRLSWRVPVLHERDSGEYDAWLDDDWGLFRLEDVIPRAATRTQKSAQSNTVLKVQAPAGWSVVTPYAGNDKGSSVTRPGRRFSQPTGWLVMGELGVRRERIAGTRVVIAGPTSQDVRRMDMLALLNWTLPELSALLPEPLPRLTVISAGEPMWRGALSAPNSLYIHAERPMISGNGTSSLLHEVLHVALSMDSAPGYDWIVEGLAEYYSLELLRRSGTITPKRYQHALKDLAQWSAKSDELCGGASTGATTARAVMVFRDIDAALRAGGDNNGLDDVLGQLLGNEDLDLDALRTAVSTVAGDEAATRLDDGSLPGCERND</sequence>
<evidence type="ECO:0000313" key="2">
    <source>
        <dbReference type="EMBL" id="KAA9132715.1"/>
    </source>
</evidence>
<evidence type="ECO:0008006" key="4">
    <source>
        <dbReference type="Google" id="ProtNLM"/>
    </source>
</evidence>
<reference evidence="2 3" key="1">
    <citation type="submission" date="2019-09" db="EMBL/GenBank/DDBJ databases">
        <title>Wenzhouxiangella sp. Genome sequencing and assembly.</title>
        <authorList>
            <person name="Zhang R."/>
        </authorList>
    </citation>
    <scope>NUCLEOTIDE SEQUENCE [LARGE SCALE GENOMIC DNA]</scope>
    <source>
        <strain evidence="2 3">W260</strain>
    </source>
</reference>
<keyword evidence="3" id="KW-1185">Reference proteome</keyword>
<dbReference type="Proteomes" id="UP000325372">
    <property type="component" value="Unassembled WGS sequence"/>
</dbReference>